<protein>
    <recommendedName>
        <fullName evidence="3">Type VI secretion system needle protein Hcp</fullName>
    </recommendedName>
</protein>
<sequence length="141" mass="16025">MQLPSYDQTDTSLSVNFSLEGESTGHKYDVAQFNIVFTQATDDKGEPQNFVRGGKMLIVLKELVSENIHLWAIKSNILKEGEIVFRREGANAVLKVKFKNAYCIGFDRIIDAVGGIRTVLTISPEQVWLNDIEFYNRWPLN</sequence>
<dbReference type="Pfam" id="PF17642">
    <property type="entry name" value="TssD"/>
    <property type="match status" value="1"/>
</dbReference>
<name>A0A0E9M287_9BACT</name>
<reference evidence="1 2" key="1">
    <citation type="journal article" date="2015" name="Microbes Environ.">
        <title>Distribution and evolution of nitrogen fixation genes in the phylum bacteroidetes.</title>
        <authorList>
            <person name="Inoue J."/>
            <person name="Oshima K."/>
            <person name="Suda W."/>
            <person name="Sakamoto M."/>
            <person name="Iino T."/>
            <person name="Noda S."/>
            <person name="Hongoh Y."/>
            <person name="Hattori M."/>
            <person name="Ohkuma M."/>
        </authorList>
    </citation>
    <scope>NUCLEOTIDE SEQUENCE [LARGE SCALE GENOMIC DNA]</scope>
    <source>
        <strain evidence="1">JCM 15548</strain>
    </source>
</reference>
<evidence type="ECO:0000313" key="1">
    <source>
        <dbReference type="EMBL" id="GAO31491.1"/>
    </source>
</evidence>
<proteinExistence type="predicted"/>
<gene>
    <name evidence="1" type="ORF">JCM15548_13856</name>
</gene>
<accession>A0A0E9M287</accession>
<dbReference type="EMBL" id="BAZW01000049">
    <property type="protein sequence ID" value="GAO31491.1"/>
    <property type="molecule type" value="Genomic_DNA"/>
</dbReference>
<dbReference type="Proteomes" id="UP000032900">
    <property type="component" value="Unassembled WGS sequence"/>
</dbReference>
<dbReference type="STRING" id="1236989.JCM15548_13856"/>
<dbReference type="RefSeq" id="WP_062127644.1">
    <property type="nucleotide sequence ID" value="NZ_BAZW01000049.1"/>
</dbReference>
<dbReference type="AlphaFoldDB" id="A0A0E9M287"/>
<evidence type="ECO:0000313" key="2">
    <source>
        <dbReference type="Proteomes" id="UP000032900"/>
    </source>
</evidence>
<dbReference type="GO" id="GO:0033104">
    <property type="term" value="C:type VI protein secretion system complex"/>
    <property type="evidence" value="ECO:0007669"/>
    <property type="project" value="InterPro"/>
</dbReference>
<evidence type="ECO:0008006" key="3">
    <source>
        <dbReference type="Google" id="ProtNLM"/>
    </source>
</evidence>
<keyword evidence="2" id="KW-1185">Reference proteome</keyword>
<dbReference type="OrthoDB" id="1013152at2"/>
<dbReference type="InterPro" id="IPR041408">
    <property type="entry name" value="Hcp_Tssd"/>
</dbReference>
<organism evidence="1 2">
    <name type="scientific">Geofilum rubicundum JCM 15548</name>
    <dbReference type="NCBI Taxonomy" id="1236989"/>
    <lineage>
        <taxon>Bacteria</taxon>
        <taxon>Pseudomonadati</taxon>
        <taxon>Bacteroidota</taxon>
        <taxon>Bacteroidia</taxon>
        <taxon>Marinilabiliales</taxon>
        <taxon>Marinilabiliaceae</taxon>
        <taxon>Geofilum</taxon>
    </lineage>
</organism>
<comment type="caution">
    <text evidence="1">The sequence shown here is derived from an EMBL/GenBank/DDBJ whole genome shotgun (WGS) entry which is preliminary data.</text>
</comment>